<organism evidence="4 5">
    <name type="scientific">Pontibacillus salicampi</name>
    <dbReference type="NCBI Taxonomy" id="1449801"/>
    <lineage>
        <taxon>Bacteria</taxon>
        <taxon>Bacillati</taxon>
        <taxon>Bacillota</taxon>
        <taxon>Bacilli</taxon>
        <taxon>Bacillales</taxon>
        <taxon>Bacillaceae</taxon>
        <taxon>Pontibacillus</taxon>
    </lineage>
</organism>
<dbReference type="Pfam" id="PF07228">
    <property type="entry name" value="SpoIIE"/>
    <property type="match status" value="1"/>
</dbReference>
<dbReference type="EMBL" id="JBHLTP010000020">
    <property type="protein sequence ID" value="MFC0525639.1"/>
    <property type="molecule type" value="Genomic_DNA"/>
</dbReference>
<dbReference type="InterPro" id="IPR014221">
    <property type="entry name" value="SpoII_E"/>
</dbReference>
<keyword evidence="2" id="KW-0472">Membrane</keyword>
<dbReference type="Proteomes" id="UP001589836">
    <property type="component" value="Unassembled WGS sequence"/>
</dbReference>
<sequence length="819" mass="92912">MMDSITRGNVKVSRRNMTHVMTKWKRRMGEQVKVFFIERGWLLFIVGFLLGRAIVLSTVSPFALSFLASVWLMRKEKSMKVMFAVLIGSMTFHWQQSIFISMAMVLFFLLAFIFHRFRDQQKLLPFFVFFASLATRSVLYYLTNNMEAYDWMLALVEASLSAILVLIFMQSVPLLSPKKYKQALKNEEIVCMIILLASVLTGTIGWQIYDVSMEQILSRYLVMWLAFVGGAAIGSTVGVVTGLILSLADVASLYQMSLLAFSGLLGGLLKDGKKFGVGIGLFVGTLLIGIYGEGYQELAPSIYETSVAVLLFFLTPESWIRKIARYIPGTNEHTHQQEQYLEKVRNVTADRVQQFSHVFKALSSSFSQVEWKEDQEEEEKETDYFLSNVTEKTCQNCFRKEKCWAQNFDQTYGYMQEMMTSLDDGTYTSKRKLHMEFDKHCVKTDKVVESMRHELSFFQANKHLKRQVFESRRFVAEQLRGVSEVMGDFAKEILKERENHDTQEEEIVQALKTMGFEIEQMEIYSLEAGDVDIEMTLSFYDYKGEGAKIVAPVLSEILRETIIVKQEEISPFPNGYCYFSFGSARKYVIETGVAHAAKDGGLVSGDSYSTIELGAGKYAVAISDGMGNGERAHVESMETLRLLQQILETGIEEKVAIKSINSILSLRTTDEIFSTLDLAVLDLQDASAKFLKVGSTPSFIRRNDQLHKIEASNLPIGIIQDFEVDVVSEELKAGDLLIMMSDGIFEGPKHVENVDLWLKRKIRDMETDDPQDIADLLLEEVVRTRSGAIEDDMTVLVTKIKRNVPEWAAIPVAKKRTVG</sequence>
<feature type="transmembrane region" description="Helical" evidence="2">
    <location>
        <begin position="148"/>
        <end position="168"/>
    </location>
</feature>
<protein>
    <submittedName>
        <fullName evidence="4">Stage II sporulation protein E</fullName>
        <ecNumber evidence="4">3.1.3.16</ecNumber>
    </submittedName>
</protein>
<keyword evidence="1 4" id="KW-0378">Hydrolase</keyword>
<dbReference type="PROSITE" id="PS51746">
    <property type="entry name" value="PPM_2"/>
    <property type="match status" value="1"/>
</dbReference>
<evidence type="ECO:0000259" key="3">
    <source>
        <dbReference type="PROSITE" id="PS51746"/>
    </source>
</evidence>
<dbReference type="GO" id="GO:0004722">
    <property type="term" value="F:protein serine/threonine phosphatase activity"/>
    <property type="evidence" value="ECO:0007669"/>
    <property type="project" value="UniProtKB-EC"/>
</dbReference>
<evidence type="ECO:0000313" key="5">
    <source>
        <dbReference type="Proteomes" id="UP001589836"/>
    </source>
</evidence>
<feature type="domain" description="PPM-type phosphatase" evidence="3">
    <location>
        <begin position="590"/>
        <end position="800"/>
    </location>
</feature>
<gene>
    <name evidence="4" type="primary">spoIIE</name>
    <name evidence="4" type="ORF">ACFFGV_18835</name>
</gene>
<keyword evidence="5" id="KW-1185">Reference proteome</keyword>
<dbReference type="SMART" id="SM00332">
    <property type="entry name" value="PP2Cc"/>
    <property type="match status" value="1"/>
</dbReference>
<dbReference type="Pfam" id="PF19732">
    <property type="entry name" value="SpoIIE_N"/>
    <property type="match status" value="1"/>
</dbReference>
<feature type="transmembrane region" description="Helical" evidence="2">
    <location>
        <begin position="189"/>
        <end position="209"/>
    </location>
</feature>
<dbReference type="PANTHER" id="PTHR43156">
    <property type="entry name" value="STAGE II SPORULATION PROTEIN E-RELATED"/>
    <property type="match status" value="1"/>
</dbReference>
<keyword evidence="2" id="KW-0812">Transmembrane</keyword>
<dbReference type="InterPro" id="IPR001932">
    <property type="entry name" value="PPM-type_phosphatase-like_dom"/>
</dbReference>
<dbReference type="SMART" id="SM00331">
    <property type="entry name" value="PP2C_SIG"/>
    <property type="match status" value="1"/>
</dbReference>
<reference evidence="4 5" key="1">
    <citation type="submission" date="2024-09" db="EMBL/GenBank/DDBJ databases">
        <authorList>
            <person name="Sun Q."/>
            <person name="Mori K."/>
        </authorList>
    </citation>
    <scope>NUCLEOTIDE SEQUENCE [LARGE SCALE GENOMIC DNA]</scope>
    <source>
        <strain evidence="4 5">NCAIM B.02529</strain>
    </source>
</reference>
<accession>A0ABV6LT95</accession>
<feature type="transmembrane region" description="Helical" evidence="2">
    <location>
        <begin position="221"/>
        <end position="254"/>
    </location>
</feature>
<evidence type="ECO:0000256" key="1">
    <source>
        <dbReference type="ARBA" id="ARBA00022801"/>
    </source>
</evidence>
<comment type="caution">
    <text evidence="4">The sequence shown here is derived from an EMBL/GenBank/DDBJ whole genome shotgun (WGS) entry which is preliminary data.</text>
</comment>
<keyword evidence="2" id="KW-1133">Transmembrane helix</keyword>
<dbReference type="PANTHER" id="PTHR43156:SF2">
    <property type="entry name" value="STAGE II SPORULATION PROTEIN E"/>
    <property type="match status" value="1"/>
</dbReference>
<evidence type="ECO:0000313" key="4">
    <source>
        <dbReference type="EMBL" id="MFC0525639.1"/>
    </source>
</evidence>
<feature type="transmembrane region" description="Helical" evidence="2">
    <location>
        <begin position="123"/>
        <end position="142"/>
    </location>
</feature>
<dbReference type="RefSeq" id="WP_377351173.1">
    <property type="nucleotide sequence ID" value="NZ_JBHLTP010000020.1"/>
</dbReference>
<evidence type="ECO:0000256" key="2">
    <source>
        <dbReference type="SAM" id="Phobius"/>
    </source>
</evidence>
<feature type="transmembrane region" description="Helical" evidence="2">
    <location>
        <begin position="275"/>
        <end position="292"/>
    </location>
</feature>
<dbReference type="InterPro" id="IPR036457">
    <property type="entry name" value="PPM-type-like_dom_sf"/>
</dbReference>
<dbReference type="InterPro" id="IPR052016">
    <property type="entry name" value="Bact_Sigma-Reg"/>
</dbReference>
<dbReference type="SUPFAM" id="SSF81606">
    <property type="entry name" value="PP2C-like"/>
    <property type="match status" value="1"/>
</dbReference>
<feature type="transmembrane region" description="Helical" evidence="2">
    <location>
        <begin position="92"/>
        <end position="114"/>
    </location>
</feature>
<dbReference type="Gene3D" id="3.60.40.10">
    <property type="entry name" value="PPM-type phosphatase domain"/>
    <property type="match status" value="1"/>
</dbReference>
<dbReference type="NCBIfam" id="TIGR02865">
    <property type="entry name" value="spore_II_E"/>
    <property type="match status" value="1"/>
</dbReference>
<dbReference type="InterPro" id="IPR045768">
    <property type="entry name" value="SpoIIE_N"/>
</dbReference>
<name>A0ABV6LT95_9BACI</name>
<dbReference type="EC" id="3.1.3.16" evidence="4"/>
<proteinExistence type="predicted"/>